<keyword evidence="4" id="KW-1133">Transmembrane helix</keyword>
<feature type="domain" description="GGDEF" evidence="6">
    <location>
        <begin position="484"/>
        <end position="612"/>
    </location>
</feature>
<dbReference type="SUPFAM" id="SSF55073">
    <property type="entry name" value="Nucleotide cyclase"/>
    <property type="match status" value="1"/>
</dbReference>
<dbReference type="Gene3D" id="1.25.40.10">
    <property type="entry name" value="Tetratricopeptide repeat domain"/>
    <property type="match status" value="1"/>
</dbReference>
<gene>
    <name evidence="7" type="ORF">AX660_04585</name>
</gene>
<dbReference type="SUPFAM" id="SSF48452">
    <property type="entry name" value="TPR-like"/>
    <property type="match status" value="1"/>
</dbReference>
<dbReference type="InterPro" id="IPR000160">
    <property type="entry name" value="GGDEF_dom"/>
</dbReference>
<evidence type="ECO:0000313" key="7">
    <source>
        <dbReference type="EMBL" id="KXI30707.1"/>
    </source>
</evidence>
<organism evidence="7 8">
    <name type="scientific">Paraglaciecola hydrolytica</name>
    <dbReference type="NCBI Taxonomy" id="1799789"/>
    <lineage>
        <taxon>Bacteria</taxon>
        <taxon>Pseudomonadati</taxon>
        <taxon>Pseudomonadota</taxon>
        <taxon>Gammaproteobacteria</taxon>
        <taxon>Alteromonadales</taxon>
        <taxon>Alteromonadaceae</taxon>
        <taxon>Paraglaciecola</taxon>
    </lineage>
</organism>
<dbReference type="Pfam" id="PF00990">
    <property type="entry name" value="GGDEF"/>
    <property type="match status" value="1"/>
</dbReference>
<sequence>MLKLLLSSMFMFFISIGVSGKTVTDVIEQVHSGYLTSPEYEALFLELERGMPYADVLDNVQVQVLKCWFASPHTDLELSLFKSYLQQAYAAVLAAHSEKLKFELQICEAFITHLNGDSNQALEALNSVLIHTDNVPALIEERALANLILSRIYMQQRQYENAVETTTQAYKLFELSGNDYQKALALRDIALIHAELKNFSLAIEQMERAIVELKVFNEQEWYMATNDLAEVYELAGQSEQALELYQNIKDMVLRYEDDNGQSYVLLKIAQLHIKSGDVDSAQLLLDQVRTLQLSDERKKSMLLLTETEWALATGDILQAEKYYKLLDHLDKDNWSVNRIERFVQIKNMLAVKLNDSVLEAEALRELLDLSEKRLPDIANSKLLSQRLTFDLEQRGKEIIKLRELNEVKERLLAEADAKVFWQLFSLVFVIVLLISMGILAYKQTVHKQRFRTLALKDELTGVANRRAILKFKQEVLEQSKKLQRNCALISIDIDFFKFVNDTYGHDVGDELIVSIVNIVSEKIRKSDCVGRLGGEEFLIVLPQTIIEEASEIAERIRSAIDSTTHTNKKIKATVSMGVIQVAMDETFKSAGQRVDQNLYLAKNDGKNKVVAV</sequence>
<dbReference type="Proteomes" id="UP000070299">
    <property type="component" value="Unassembled WGS sequence"/>
</dbReference>
<evidence type="ECO:0000256" key="4">
    <source>
        <dbReference type="SAM" id="Phobius"/>
    </source>
</evidence>
<dbReference type="PANTHER" id="PTHR45138">
    <property type="entry name" value="REGULATORY COMPONENTS OF SENSORY TRANSDUCTION SYSTEM"/>
    <property type="match status" value="1"/>
</dbReference>
<feature type="chain" id="PRO_5007469531" description="diguanylate cyclase" evidence="5">
    <location>
        <begin position="21"/>
        <end position="612"/>
    </location>
</feature>
<dbReference type="InterPro" id="IPR011990">
    <property type="entry name" value="TPR-like_helical_dom_sf"/>
</dbReference>
<evidence type="ECO:0000259" key="6">
    <source>
        <dbReference type="PROSITE" id="PS50887"/>
    </source>
</evidence>
<dbReference type="InterPro" id="IPR043128">
    <property type="entry name" value="Rev_trsase/Diguanyl_cyclase"/>
</dbReference>
<dbReference type="GO" id="GO:0052621">
    <property type="term" value="F:diguanylate cyclase activity"/>
    <property type="evidence" value="ECO:0007669"/>
    <property type="project" value="UniProtKB-EC"/>
</dbReference>
<dbReference type="InterPro" id="IPR050469">
    <property type="entry name" value="Diguanylate_Cyclase"/>
</dbReference>
<comment type="cofactor">
    <cofactor evidence="1">
        <name>Mg(2+)</name>
        <dbReference type="ChEBI" id="CHEBI:18420"/>
    </cofactor>
</comment>
<dbReference type="RefSeq" id="WP_068371544.1">
    <property type="nucleotide sequence ID" value="NZ_LSNE01000002.1"/>
</dbReference>
<comment type="caution">
    <text evidence="7">The sequence shown here is derived from an EMBL/GenBank/DDBJ whole genome shotgun (WGS) entry which is preliminary data.</text>
</comment>
<dbReference type="SMART" id="SM00267">
    <property type="entry name" value="GGDEF"/>
    <property type="match status" value="1"/>
</dbReference>
<keyword evidence="4" id="KW-0812">Transmembrane</keyword>
<dbReference type="STRING" id="1799789.AX660_04585"/>
<name>A0A136A648_9ALTE</name>
<keyword evidence="5" id="KW-0732">Signal</keyword>
<reference evidence="8" key="1">
    <citation type="submission" date="2016-02" db="EMBL/GenBank/DDBJ databases">
        <authorList>
            <person name="Schultz-Johansen M."/>
            <person name="Glaring M.A."/>
            <person name="Bech P.K."/>
            <person name="Stougaard P."/>
        </authorList>
    </citation>
    <scope>NUCLEOTIDE SEQUENCE [LARGE SCALE GENOMIC DNA]</scope>
    <source>
        <strain evidence="8">S66</strain>
    </source>
</reference>
<dbReference type="InterPro" id="IPR029787">
    <property type="entry name" value="Nucleotide_cyclase"/>
</dbReference>
<dbReference type="EC" id="2.7.7.65" evidence="2"/>
<dbReference type="EMBL" id="LSNE01000002">
    <property type="protein sequence ID" value="KXI30707.1"/>
    <property type="molecule type" value="Genomic_DNA"/>
</dbReference>
<comment type="catalytic activity">
    <reaction evidence="3">
        <text>2 GTP = 3',3'-c-di-GMP + 2 diphosphate</text>
        <dbReference type="Rhea" id="RHEA:24898"/>
        <dbReference type="ChEBI" id="CHEBI:33019"/>
        <dbReference type="ChEBI" id="CHEBI:37565"/>
        <dbReference type="ChEBI" id="CHEBI:58805"/>
        <dbReference type="EC" id="2.7.7.65"/>
    </reaction>
</comment>
<dbReference type="CDD" id="cd01949">
    <property type="entry name" value="GGDEF"/>
    <property type="match status" value="1"/>
</dbReference>
<proteinExistence type="predicted"/>
<dbReference type="NCBIfam" id="TIGR00254">
    <property type="entry name" value="GGDEF"/>
    <property type="match status" value="1"/>
</dbReference>
<dbReference type="OrthoDB" id="6191081at2"/>
<dbReference type="PROSITE" id="PS50887">
    <property type="entry name" value="GGDEF"/>
    <property type="match status" value="1"/>
</dbReference>
<accession>A0A136A648</accession>
<keyword evidence="4" id="KW-0472">Membrane</keyword>
<feature type="signal peptide" evidence="5">
    <location>
        <begin position="1"/>
        <end position="20"/>
    </location>
</feature>
<dbReference type="Gene3D" id="3.30.70.270">
    <property type="match status" value="1"/>
</dbReference>
<evidence type="ECO:0000256" key="3">
    <source>
        <dbReference type="ARBA" id="ARBA00034247"/>
    </source>
</evidence>
<keyword evidence="8" id="KW-1185">Reference proteome</keyword>
<feature type="transmembrane region" description="Helical" evidence="4">
    <location>
        <begin position="419"/>
        <end position="441"/>
    </location>
</feature>
<evidence type="ECO:0000313" key="8">
    <source>
        <dbReference type="Proteomes" id="UP000070299"/>
    </source>
</evidence>
<evidence type="ECO:0000256" key="5">
    <source>
        <dbReference type="SAM" id="SignalP"/>
    </source>
</evidence>
<evidence type="ECO:0000256" key="2">
    <source>
        <dbReference type="ARBA" id="ARBA00012528"/>
    </source>
</evidence>
<protein>
    <recommendedName>
        <fullName evidence="2">diguanylate cyclase</fullName>
        <ecNumber evidence="2">2.7.7.65</ecNumber>
    </recommendedName>
</protein>
<dbReference type="AlphaFoldDB" id="A0A136A648"/>
<dbReference type="PANTHER" id="PTHR45138:SF9">
    <property type="entry name" value="DIGUANYLATE CYCLASE DGCM-RELATED"/>
    <property type="match status" value="1"/>
</dbReference>
<evidence type="ECO:0000256" key="1">
    <source>
        <dbReference type="ARBA" id="ARBA00001946"/>
    </source>
</evidence>
<dbReference type="FunFam" id="3.30.70.270:FF:000001">
    <property type="entry name" value="Diguanylate cyclase domain protein"/>
    <property type="match status" value="1"/>
</dbReference>